<dbReference type="PANTHER" id="PTHR12859:SF2">
    <property type="entry name" value="PRA1 FAMILY PROTEIN 3"/>
    <property type="match status" value="1"/>
</dbReference>
<dbReference type="GO" id="GO:0051051">
    <property type="term" value="P:negative regulation of transport"/>
    <property type="evidence" value="ECO:0007669"/>
    <property type="project" value="TreeGrafter"/>
</dbReference>
<evidence type="ECO:0000256" key="4">
    <source>
        <dbReference type="ARBA" id="ARBA00006483"/>
    </source>
</evidence>
<evidence type="ECO:0000313" key="15">
    <source>
        <dbReference type="Proteomes" id="UP000594220"/>
    </source>
</evidence>
<keyword evidence="8" id="KW-0256">Endoplasmic reticulum</keyword>
<dbReference type="OMA" id="HNICEAW"/>
<evidence type="ECO:0000256" key="11">
    <source>
        <dbReference type="ARBA" id="ARBA00023136"/>
    </source>
</evidence>
<dbReference type="GO" id="GO:0005856">
    <property type="term" value="C:cytoskeleton"/>
    <property type="evidence" value="ECO:0007669"/>
    <property type="project" value="UniProtKB-SubCell"/>
</dbReference>
<accession>A0A7M4F9X4</accession>
<evidence type="ECO:0000313" key="14">
    <source>
        <dbReference type="Ensembl" id="ENSCPRP00005020572.1"/>
    </source>
</evidence>
<comment type="subcellular location">
    <subcellularLocation>
        <location evidence="3">Cell membrane</location>
        <topology evidence="3">Multi-pass membrane protein</topology>
    </subcellularLocation>
    <subcellularLocation>
        <location evidence="1">Cytoplasm</location>
        <location evidence="1">Cytoskeleton</location>
    </subcellularLocation>
    <subcellularLocation>
        <location evidence="2">Endoplasmic reticulum membrane</location>
        <topology evidence="2">Multi-pass membrane protein</topology>
    </subcellularLocation>
    <subcellularLocation>
        <location evidence="13">Membrane</location>
        <topology evidence="13">Multi-pass membrane protein</topology>
    </subcellularLocation>
</comment>
<proteinExistence type="inferred from homology"/>
<dbReference type="AlphaFoldDB" id="A0A7M4F9X4"/>
<dbReference type="InterPro" id="IPR004895">
    <property type="entry name" value="Prenylated_rab_accept_PRA1"/>
</dbReference>
<keyword evidence="9 13" id="KW-1133">Transmembrane helix</keyword>
<evidence type="ECO:0000256" key="12">
    <source>
        <dbReference type="ARBA" id="ARBA00023212"/>
    </source>
</evidence>
<evidence type="ECO:0000256" key="9">
    <source>
        <dbReference type="ARBA" id="ARBA00022989"/>
    </source>
</evidence>
<dbReference type="GO" id="GO:0005886">
    <property type="term" value="C:plasma membrane"/>
    <property type="evidence" value="ECO:0007669"/>
    <property type="project" value="UniProtKB-SubCell"/>
</dbReference>
<comment type="caution">
    <text evidence="13">Lacks conserved residue(s) required for the propagation of feature annotation.</text>
</comment>
<sequence>MEVQVAPLWPWNNFFPRHDSFTQLDLRDMPKWSHHVVNNPLYYQTNHVVLAASIVSVMGFLHPLNMLLGSAVVVFRKDNLPWVIFTTCMLHNICEAWGSSSMRPG</sequence>
<reference evidence="14" key="2">
    <citation type="submission" date="2025-09" db="UniProtKB">
        <authorList>
            <consortium name="Ensembl"/>
        </authorList>
    </citation>
    <scope>IDENTIFICATION</scope>
</reference>
<keyword evidence="7 13" id="KW-0812">Transmembrane</keyword>
<comment type="similarity">
    <text evidence="4 13">Belongs to the PRA1 family.</text>
</comment>
<keyword evidence="10" id="KW-0007">Acetylation</keyword>
<evidence type="ECO:0000256" key="13">
    <source>
        <dbReference type="RuleBase" id="RU363107"/>
    </source>
</evidence>
<evidence type="ECO:0000256" key="6">
    <source>
        <dbReference type="ARBA" id="ARBA00022490"/>
    </source>
</evidence>
<dbReference type="PANTHER" id="PTHR12859">
    <property type="entry name" value="PRA1 PROTEIN"/>
    <property type="match status" value="1"/>
</dbReference>
<name>A0A7M4F9X4_CROPO</name>
<evidence type="ECO:0000256" key="5">
    <source>
        <dbReference type="ARBA" id="ARBA00022475"/>
    </source>
</evidence>
<dbReference type="Ensembl" id="ENSCPRT00005024024.1">
    <property type="protein sequence ID" value="ENSCPRP00005020572.1"/>
    <property type="gene ID" value="ENSCPRG00005014290.1"/>
</dbReference>
<dbReference type="Proteomes" id="UP000594220">
    <property type="component" value="Unplaced"/>
</dbReference>
<keyword evidence="5" id="KW-1003">Cell membrane</keyword>
<keyword evidence="6" id="KW-0963">Cytoplasm</keyword>
<keyword evidence="12" id="KW-0206">Cytoskeleton</keyword>
<evidence type="ECO:0000256" key="3">
    <source>
        <dbReference type="ARBA" id="ARBA00004651"/>
    </source>
</evidence>
<feature type="transmembrane region" description="Helical" evidence="13">
    <location>
        <begin position="48"/>
        <end position="75"/>
    </location>
</feature>
<protein>
    <recommendedName>
        <fullName evidence="13">PRA1 family protein</fullName>
    </recommendedName>
</protein>
<organism evidence="14 15">
    <name type="scientific">Crocodylus porosus</name>
    <name type="common">Saltwater crocodile</name>
    <name type="synonym">Estuarine crocodile</name>
    <dbReference type="NCBI Taxonomy" id="8502"/>
    <lineage>
        <taxon>Eukaryota</taxon>
        <taxon>Metazoa</taxon>
        <taxon>Chordata</taxon>
        <taxon>Craniata</taxon>
        <taxon>Vertebrata</taxon>
        <taxon>Euteleostomi</taxon>
        <taxon>Archelosauria</taxon>
        <taxon>Archosauria</taxon>
        <taxon>Crocodylia</taxon>
        <taxon>Longirostres</taxon>
        <taxon>Crocodylidae</taxon>
        <taxon>Crocodylus</taxon>
    </lineage>
</organism>
<evidence type="ECO:0000256" key="1">
    <source>
        <dbReference type="ARBA" id="ARBA00004245"/>
    </source>
</evidence>
<evidence type="ECO:0000256" key="7">
    <source>
        <dbReference type="ARBA" id="ARBA00022692"/>
    </source>
</evidence>
<dbReference type="GO" id="GO:0005789">
    <property type="term" value="C:endoplasmic reticulum membrane"/>
    <property type="evidence" value="ECO:0007669"/>
    <property type="project" value="UniProtKB-SubCell"/>
</dbReference>
<dbReference type="GeneTree" id="ENSGT01030000239686"/>
<evidence type="ECO:0000256" key="2">
    <source>
        <dbReference type="ARBA" id="ARBA00004477"/>
    </source>
</evidence>
<keyword evidence="11 13" id="KW-0472">Membrane</keyword>
<keyword evidence="15" id="KW-1185">Reference proteome</keyword>
<evidence type="ECO:0000256" key="8">
    <source>
        <dbReference type="ARBA" id="ARBA00022824"/>
    </source>
</evidence>
<evidence type="ECO:0000256" key="10">
    <source>
        <dbReference type="ARBA" id="ARBA00022990"/>
    </source>
</evidence>
<reference evidence="14" key="1">
    <citation type="submission" date="2025-08" db="UniProtKB">
        <authorList>
            <consortium name="Ensembl"/>
        </authorList>
    </citation>
    <scope>IDENTIFICATION</scope>
</reference>
<dbReference type="Pfam" id="PF03208">
    <property type="entry name" value="PRA1"/>
    <property type="match status" value="1"/>
</dbReference>